<dbReference type="Proteomes" id="UP000019141">
    <property type="component" value="Unassembled WGS sequence"/>
</dbReference>
<comment type="caution">
    <text evidence="1">The sequence shown here is derived from an EMBL/GenBank/DDBJ whole genome shotgun (WGS) entry which is preliminary data.</text>
</comment>
<proteinExistence type="predicted"/>
<accession>W4LI53</accession>
<evidence type="ECO:0000313" key="2">
    <source>
        <dbReference type="Proteomes" id="UP000019141"/>
    </source>
</evidence>
<evidence type="ECO:0000313" key="1">
    <source>
        <dbReference type="EMBL" id="ETW97016.1"/>
    </source>
</evidence>
<keyword evidence="2" id="KW-1185">Reference proteome</keyword>
<name>W4LI53_ENTF1</name>
<dbReference type="AlphaFoldDB" id="W4LI53"/>
<protein>
    <submittedName>
        <fullName evidence="1">Uncharacterized protein</fullName>
    </submittedName>
</protein>
<dbReference type="PROSITE" id="PS51257">
    <property type="entry name" value="PROKAR_LIPOPROTEIN"/>
    <property type="match status" value="1"/>
</dbReference>
<gene>
    <name evidence="1" type="ORF">ETSY1_24365</name>
</gene>
<dbReference type="EMBL" id="AZHW01000720">
    <property type="protein sequence ID" value="ETW97016.1"/>
    <property type="molecule type" value="Genomic_DNA"/>
</dbReference>
<dbReference type="HOGENOM" id="CLU_1341214_0_0_7"/>
<reference evidence="1 2" key="1">
    <citation type="journal article" date="2014" name="Nature">
        <title>An environmental bacterial taxon with a large and distinct metabolic repertoire.</title>
        <authorList>
            <person name="Wilson M.C."/>
            <person name="Mori T."/>
            <person name="Ruckert C."/>
            <person name="Uria A.R."/>
            <person name="Helf M.J."/>
            <person name="Takada K."/>
            <person name="Gernert C."/>
            <person name="Steffens U.A."/>
            <person name="Heycke N."/>
            <person name="Schmitt S."/>
            <person name="Rinke C."/>
            <person name="Helfrich E.J."/>
            <person name="Brachmann A.O."/>
            <person name="Gurgui C."/>
            <person name="Wakimoto T."/>
            <person name="Kracht M."/>
            <person name="Crusemann M."/>
            <person name="Hentschel U."/>
            <person name="Abe I."/>
            <person name="Matsunaga S."/>
            <person name="Kalinowski J."/>
            <person name="Takeyama H."/>
            <person name="Piel J."/>
        </authorList>
    </citation>
    <scope>NUCLEOTIDE SEQUENCE [LARGE SCALE GENOMIC DNA]</scope>
    <source>
        <strain evidence="2">TSY1</strain>
    </source>
</reference>
<sequence length="204" mass="22919">MLIQRKQGWLLVCLALFLGMTACSSTYRFQYRYTMIEPPGGSEGIEDDRVSIRLAPVPSRGTLNLVLRNQGTQGVAIDWEETHFIDTLGRRQLATEVGTNWFLRPANWFSDRVAIAPGEAYRVQVQAGRHQSYNPFSITRQASGAVNVSSSPRSLLPTSGNTAAIGQTYQGRTFQFILALRVGEEDIRYPFKFRITDVDVQEAR</sequence>
<organism evidence="1 2">
    <name type="scientific">Entotheonella factor</name>
    <dbReference type="NCBI Taxonomy" id="1429438"/>
    <lineage>
        <taxon>Bacteria</taxon>
        <taxon>Pseudomonadati</taxon>
        <taxon>Nitrospinota/Tectimicrobiota group</taxon>
        <taxon>Candidatus Tectimicrobiota</taxon>
        <taxon>Candidatus Entotheonellia</taxon>
        <taxon>Candidatus Entotheonellales</taxon>
        <taxon>Candidatus Entotheonellaceae</taxon>
        <taxon>Candidatus Entotheonella</taxon>
    </lineage>
</organism>